<evidence type="ECO:0008006" key="9">
    <source>
        <dbReference type="Google" id="ProtNLM"/>
    </source>
</evidence>
<comment type="caution">
    <text evidence="1">The sequence shown here is derived from an EMBL/GenBank/DDBJ whole genome shotgun (WGS) entry which is preliminary data.</text>
</comment>
<gene>
    <name evidence="1" type="ORF">HKBW3S03_00757</name>
    <name evidence="2" type="ORF">HKBW3S34_01791</name>
    <name evidence="3" type="ORF">HKBW3S44_01190</name>
    <name evidence="4" type="ORF">HKBW3S47_00620</name>
</gene>
<dbReference type="EMBL" id="BLSC01000101">
    <property type="protein sequence ID" value="GFP37510.1"/>
    <property type="molecule type" value="Genomic_DNA"/>
</dbReference>
<organism evidence="1 7">
    <name type="scientific">Candidatus Hakubella thermalkaliphila</name>
    <dbReference type="NCBI Taxonomy" id="2754717"/>
    <lineage>
        <taxon>Bacteria</taxon>
        <taxon>Bacillati</taxon>
        <taxon>Actinomycetota</taxon>
        <taxon>Actinomycetota incertae sedis</taxon>
        <taxon>Candidatus Hakubellales</taxon>
        <taxon>Candidatus Hakubellaceae</taxon>
        <taxon>Candidatus Hakubella</taxon>
    </lineage>
</organism>
<dbReference type="Proteomes" id="UP000588083">
    <property type="component" value="Unassembled WGS sequence"/>
</dbReference>
<dbReference type="InterPro" id="IPR025354">
    <property type="entry name" value="DUF4258"/>
</dbReference>
<dbReference type="Proteomes" id="UP000561271">
    <property type="component" value="Unassembled WGS sequence"/>
</dbReference>
<evidence type="ECO:0000313" key="4">
    <source>
        <dbReference type="EMBL" id="GFP38920.1"/>
    </source>
</evidence>
<evidence type="ECO:0000313" key="8">
    <source>
        <dbReference type="Proteomes" id="UP000588083"/>
    </source>
</evidence>
<evidence type="ECO:0000313" key="5">
    <source>
        <dbReference type="Proteomes" id="UP000561271"/>
    </source>
</evidence>
<proteinExistence type="predicted"/>
<dbReference type="EMBL" id="BLRU01000053">
    <property type="protein sequence ID" value="GFP19252.1"/>
    <property type="molecule type" value="Genomic_DNA"/>
</dbReference>
<dbReference type="EMBL" id="BLSD01000022">
    <property type="protein sequence ID" value="GFP38920.1"/>
    <property type="molecule type" value="Genomic_DNA"/>
</dbReference>
<evidence type="ECO:0000313" key="1">
    <source>
        <dbReference type="EMBL" id="GFP19252.1"/>
    </source>
</evidence>
<sequence>MDRELPIEISPHDCEQMVDRGVSEEEVMAAIRRGEAESAQKGRFTYRKNFQFGKVWRGRRYAIKQVAPIVARESDRLVVVTVYAFYF</sequence>
<accession>A0A6V8NG26</accession>
<dbReference type="EMBL" id="BLRZ01000115">
    <property type="protein sequence ID" value="GFP30872.1"/>
    <property type="molecule type" value="Genomic_DNA"/>
</dbReference>
<evidence type="ECO:0000313" key="3">
    <source>
        <dbReference type="EMBL" id="GFP37510.1"/>
    </source>
</evidence>
<reference evidence="5 6" key="1">
    <citation type="journal article" date="2020" name="Front. Microbiol.">
        <title>Single-cell genomics of novel Actinobacteria with the Wood-Ljungdahl pathway discovered in a serpentinizing system.</title>
        <authorList>
            <person name="Merino N."/>
            <person name="Kawai M."/>
            <person name="Boyd E.S."/>
            <person name="Colman D.R."/>
            <person name="McGlynn S.E."/>
            <person name="Nealson K.H."/>
            <person name="Kurokawa K."/>
            <person name="Hongoh Y."/>
        </authorList>
    </citation>
    <scope>NUCLEOTIDE SEQUENCE [LARGE SCALE GENOMIC DNA]</scope>
    <source>
        <strain evidence="1 7">S03</strain>
        <strain evidence="2 8">S34</strain>
        <strain evidence="3 5">S44</strain>
        <strain evidence="4 6">S47</strain>
    </source>
</reference>
<dbReference type="Proteomes" id="UP000574717">
    <property type="component" value="Unassembled WGS sequence"/>
</dbReference>
<name>A0A6V8NG26_9ACTN</name>
<evidence type="ECO:0000313" key="6">
    <source>
        <dbReference type="Proteomes" id="UP000569018"/>
    </source>
</evidence>
<dbReference type="RefSeq" id="WP_176231724.1">
    <property type="nucleotide sequence ID" value="NZ_BLRU01000053.1"/>
</dbReference>
<evidence type="ECO:0000313" key="2">
    <source>
        <dbReference type="EMBL" id="GFP30872.1"/>
    </source>
</evidence>
<protein>
    <recommendedName>
        <fullName evidence="9">DUF4258 domain-containing protein</fullName>
    </recommendedName>
</protein>
<dbReference type="AlphaFoldDB" id="A0A6V8NG26"/>
<keyword evidence="8" id="KW-1185">Reference proteome</keyword>
<evidence type="ECO:0000313" key="7">
    <source>
        <dbReference type="Proteomes" id="UP000574717"/>
    </source>
</evidence>
<dbReference type="Pfam" id="PF14076">
    <property type="entry name" value="DUF4258"/>
    <property type="match status" value="1"/>
</dbReference>
<dbReference type="Proteomes" id="UP000569018">
    <property type="component" value="Unassembled WGS sequence"/>
</dbReference>